<sequence length="225" mass="23901">MNNQQTSQLGQKRSNSSVYHLVLLSLFTGIIILMACTPIGLIDLPFIKATILHIPVIIGAILLGPKQGAFLGFVFGLTSLIKNTMVPGVLSFTFSPFIHVPGTDHGSPWAIVISLLPRMLIGPIAWAVYEGLKRLFHRLKGGQVIGMVAAGIVGAFVNTALVMSLIFFLFKDAYAAANDLAINAVLAAILGVVATNGVPEMIAAAILVPAITVPLSIAMKRSKRF</sequence>
<feature type="transmembrane region" description="Helical" evidence="1">
    <location>
        <begin position="46"/>
        <end position="63"/>
    </location>
</feature>
<keyword evidence="1" id="KW-0812">Transmembrane</keyword>
<reference evidence="2" key="1">
    <citation type="submission" date="2020-08" db="EMBL/GenBank/DDBJ databases">
        <authorList>
            <person name="Cejkova D."/>
            <person name="Kubasova T."/>
            <person name="Jahodarova E."/>
            <person name="Rychlik I."/>
        </authorList>
    </citation>
    <scope>NUCLEOTIDE SEQUENCE</scope>
    <source>
        <strain evidence="2">An559</strain>
    </source>
</reference>
<evidence type="ECO:0000256" key="1">
    <source>
        <dbReference type="SAM" id="Phobius"/>
    </source>
</evidence>
<feature type="transmembrane region" description="Helical" evidence="1">
    <location>
        <begin position="70"/>
        <end position="90"/>
    </location>
</feature>
<proteinExistence type="predicted"/>
<gene>
    <name evidence="2" type="ORF">H6A12_00895</name>
</gene>
<comment type="caution">
    <text evidence="2">The sequence shown here is derived from an EMBL/GenBank/DDBJ whole genome shotgun (WGS) entry which is preliminary data.</text>
</comment>
<dbReference type="EMBL" id="JACJKY010000001">
    <property type="protein sequence ID" value="MBM6919725.1"/>
    <property type="molecule type" value="Genomic_DNA"/>
</dbReference>
<dbReference type="Gene3D" id="1.10.1760.20">
    <property type="match status" value="1"/>
</dbReference>
<accession>A0A938X5Z7</accession>
<keyword evidence="1" id="KW-0472">Membrane</keyword>
<feature type="transmembrane region" description="Helical" evidence="1">
    <location>
        <begin position="21"/>
        <end position="40"/>
    </location>
</feature>
<keyword evidence="1" id="KW-1133">Transmembrane helix</keyword>
<protein>
    <submittedName>
        <fullName evidence="2">ECF transporter S component</fullName>
    </submittedName>
</protein>
<feature type="transmembrane region" description="Helical" evidence="1">
    <location>
        <begin position="144"/>
        <end position="170"/>
    </location>
</feature>
<evidence type="ECO:0000313" key="3">
    <source>
        <dbReference type="Proteomes" id="UP000774750"/>
    </source>
</evidence>
<dbReference type="Proteomes" id="UP000774750">
    <property type="component" value="Unassembled WGS sequence"/>
</dbReference>
<evidence type="ECO:0000313" key="2">
    <source>
        <dbReference type="EMBL" id="MBM6919725.1"/>
    </source>
</evidence>
<dbReference type="InterPro" id="IPR024529">
    <property type="entry name" value="ECF_trnsprt_substrate-spec"/>
</dbReference>
<organism evidence="2 3">
    <name type="scientific">Merdimmobilis hominis</name>
    <dbReference type="NCBI Taxonomy" id="2897707"/>
    <lineage>
        <taxon>Bacteria</taxon>
        <taxon>Bacillati</taxon>
        <taxon>Bacillota</taxon>
        <taxon>Clostridia</taxon>
        <taxon>Eubacteriales</taxon>
        <taxon>Oscillospiraceae</taxon>
        <taxon>Merdimmobilis</taxon>
    </lineage>
</organism>
<keyword evidence="3" id="KW-1185">Reference proteome</keyword>
<feature type="transmembrane region" description="Helical" evidence="1">
    <location>
        <begin position="110"/>
        <end position="132"/>
    </location>
</feature>
<name>A0A938X5Z7_9FIRM</name>
<dbReference type="Pfam" id="PF12822">
    <property type="entry name" value="ECF_trnsprt"/>
    <property type="match status" value="1"/>
</dbReference>
<dbReference type="AlphaFoldDB" id="A0A938X5Z7"/>
<reference evidence="2" key="2">
    <citation type="journal article" date="2021" name="Sci. Rep.">
        <title>The distribution of antibiotic resistance genes in chicken gut microbiota commensals.</title>
        <authorList>
            <person name="Juricova H."/>
            <person name="Matiasovicova J."/>
            <person name="Kubasova T."/>
            <person name="Cejkova D."/>
            <person name="Rychlik I."/>
        </authorList>
    </citation>
    <scope>NUCLEOTIDE SEQUENCE</scope>
    <source>
        <strain evidence="2">An559</strain>
    </source>
</reference>
<dbReference type="GO" id="GO:0022857">
    <property type="term" value="F:transmembrane transporter activity"/>
    <property type="evidence" value="ECO:0007669"/>
    <property type="project" value="InterPro"/>
</dbReference>